<evidence type="ECO:0000256" key="1">
    <source>
        <dbReference type="SAM" id="Coils"/>
    </source>
</evidence>
<keyword evidence="1" id="KW-0175">Coiled coil</keyword>
<dbReference type="Proteomes" id="UP000694888">
    <property type="component" value="Unplaced"/>
</dbReference>
<feature type="region of interest" description="Disordered" evidence="2">
    <location>
        <begin position="225"/>
        <end position="254"/>
    </location>
</feature>
<protein>
    <submittedName>
        <fullName evidence="4">Coiled-coil domain-containing protein 170</fullName>
    </submittedName>
</protein>
<evidence type="ECO:0000313" key="4">
    <source>
        <dbReference type="RefSeq" id="XP_035824243.1"/>
    </source>
</evidence>
<gene>
    <name evidence="4" type="primary">LOC101851106</name>
</gene>
<feature type="compositionally biased region" description="Polar residues" evidence="2">
    <location>
        <begin position="239"/>
        <end position="253"/>
    </location>
</feature>
<feature type="compositionally biased region" description="Low complexity" evidence="2">
    <location>
        <begin position="74"/>
        <end position="87"/>
    </location>
</feature>
<feature type="coiled-coil region" evidence="1">
    <location>
        <begin position="105"/>
        <end position="139"/>
    </location>
</feature>
<evidence type="ECO:0000313" key="3">
    <source>
        <dbReference type="Proteomes" id="UP000694888"/>
    </source>
</evidence>
<reference evidence="4" key="1">
    <citation type="submission" date="2025-08" db="UniProtKB">
        <authorList>
            <consortium name="RefSeq"/>
        </authorList>
    </citation>
    <scope>IDENTIFICATION</scope>
</reference>
<dbReference type="RefSeq" id="XP_035824243.1">
    <property type="nucleotide sequence ID" value="XM_035968350.1"/>
</dbReference>
<accession>A0ABM1VPA1</accession>
<proteinExistence type="predicted"/>
<feature type="region of interest" description="Disordered" evidence="2">
    <location>
        <begin position="1"/>
        <end position="104"/>
    </location>
</feature>
<organism evidence="3 4">
    <name type="scientific">Aplysia californica</name>
    <name type="common">California sea hare</name>
    <dbReference type="NCBI Taxonomy" id="6500"/>
    <lineage>
        <taxon>Eukaryota</taxon>
        <taxon>Metazoa</taxon>
        <taxon>Spiralia</taxon>
        <taxon>Lophotrochozoa</taxon>
        <taxon>Mollusca</taxon>
        <taxon>Gastropoda</taxon>
        <taxon>Heterobranchia</taxon>
        <taxon>Euthyneura</taxon>
        <taxon>Tectipleura</taxon>
        <taxon>Aplysiida</taxon>
        <taxon>Aplysioidea</taxon>
        <taxon>Aplysiidae</taxon>
        <taxon>Aplysia</taxon>
    </lineage>
</organism>
<keyword evidence="3" id="KW-1185">Reference proteome</keyword>
<feature type="compositionally biased region" description="Basic residues" evidence="2">
    <location>
        <begin position="44"/>
        <end position="57"/>
    </location>
</feature>
<evidence type="ECO:0000256" key="2">
    <source>
        <dbReference type="SAM" id="MobiDB-lite"/>
    </source>
</evidence>
<sequence length="263" mass="29481">MEPEASGSKKHTSILGDEIQPLQDDSLKRNVSNMQEGKAAEKPSKKRRSSLSSKRRSITGNVDPEFTAIESTDSASGESQESAASGQMSQENEPGKPKLKPNPANEKMEKTIAQMESQMENLNKECRRWQEILTEMEHREEETRVLATNLVLPVQDVPEDVRNYGMSRYITHPPLDLQAIRKKTQDLIAGCQMDREMCVQDMKLLQETALMVQRQNQRMAQELVAGEEQTDLDGDPHDATSTSQSSPPNTDTKQIILDLINSS</sequence>
<dbReference type="GeneID" id="101851106"/>
<name>A0ABM1VPA1_APLCA</name>